<dbReference type="EMBL" id="JASCXX010000001">
    <property type="protein sequence ID" value="MDI6447468.1"/>
    <property type="molecule type" value="Genomic_DNA"/>
</dbReference>
<keyword evidence="1" id="KW-0812">Transmembrane</keyword>
<reference evidence="3" key="1">
    <citation type="submission" date="2023-05" db="EMBL/GenBank/DDBJ databases">
        <title>Anaerotaeda fermentans gen. nov., sp. nov., a novel anaerobic planctomycete of the new family within the order Sedimentisphaerales isolated from Taman Peninsula, Russia.</title>
        <authorList>
            <person name="Khomyakova M.A."/>
            <person name="Merkel A.Y."/>
            <person name="Slobodkin A.I."/>
        </authorList>
    </citation>
    <scope>NUCLEOTIDE SEQUENCE</scope>
    <source>
        <strain evidence="3">M17dextr</strain>
    </source>
</reference>
<comment type="caution">
    <text evidence="3">The sequence shown here is derived from an EMBL/GenBank/DDBJ whole genome shotgun (WGS) entry which is preliminary data.</text>
</comment>
<dbReference type="InterPro" id="IPR018391">
    <property type="entry name" value="PQQ_b-propeller_rpt"/>
</dbReference>
<dbReference type="Pfam" id="PF13360">
    <property type="entry name" value="PQQ_2"/>
    <property type="match status" value="3"/>
</dbReference>
<evidence type="ECO:0000259" key="2">
    <source>
        <dbReference type="Pfam" id="PF13360"/>
    </source>
</evidence>
<keyword evidence="1" id="KW-0472">Membrane</keyword>
<dbReference type="GO" id="GO:0043041">
    <property type="term" value="P:amino acid activation for nonribosomal peptide biosynthetic process"/>
    <property type="evidence" value="ECO:0007669"/>
    <property type="project" value="TreeGrafter"/>
</dbReference>
<keyword evidence="1" id="KW-1133">Transmembrane helix</keyword>
<dbReference type="InterPro" id="IPR002372">
    <property type="entry name" value="PQQ_rpt_dom"/>
</dbReference>
<dbReference type="InterPro" id="IPR052091">
    <property type="entry name" value="Beta-ala_Activ/Resist"/>
</dbReference>
<dbReference type="Gene3D" id="2.130.10.10">
    <property type="entry name" value="YVTN repeat-like/Quinoprotein amine dehydrogenase"/>
    <property type="match status" value="1"/>
</dbReference>
<evidence type="ECO:0000256" key="1">
    <source>
        <dbReference type="SAM" id="Phobius"/>
    </source>
</evidence>
<protein>
    <submittedName>
        <fullName evidence="3">PQQ-binding-like beta-propeller repeat protein</fullName>
    </submittedName>
</protein>
<feature type="domain" description="Pyrrolo-quinoline quinone repeat" evidence="2">
    <location>
        <begin position="313"/>
        <end position="400"/>
    </location>
</feature>
<dbReference type="SMART" id="SM00564">
    <property type="entry name" value="PQQ"/>
    <property type="match status" value="8"/>
</dbReference>
<dbReference type="InterPro" id="IPR011047">
    <property type="entry name" value="Quinoprotein_ADH-like_sf"/>
</dbReference>
<evidence type="ECO:0000313" key="4">
    <source>
        <dbReference type="Proteomes" id="UP001431776"/>
    </source>
</evidence>
<dbReference type="AlphaFoldDB" id="A0AAW6TVL1"/>
<feature type="domain" description="Pyrrolo-quinoline quinone repeat" evidence="2">
    <location>
        <begin position="182"/>
        <end position="245"/>
    </location>
</feature>
<proteinExistence type="predicted"/>
<dbReference type="RefSeq" id="WP_349242878.1">
    <property type="nucleotide sequence ID" value="NZ_JASCXX010000001.1"/>
</dbReference>
<dbReference type="Gene3D" id="2.40.128.630">
    <property type="match status" value="2"/>
</dbReference>
<dbReference type="Proteomes" id="UP001431776">
    <property type="component" value="Unassembled WGS sequence"/>
</dbReference>
<dbReference type="PANTHER" id="PTHR44394:SF1">
    <property type="entry name" value="BETA-ALANINE-ACTIVATING ENZYME"/>
    <property type="match status" value="1"/>
</dbReference>
<dbReference type="PANTHER" id="PTHR44394">
    <property type="entry name" value="BETA-ALANINE-ACTIVATING ENZYME"/>
    <property type="match status" value="1"/>
</dbReference>
<accession>A0AAW6TVL1</accession>
<keyword evidence="4" id="KW-1185">Reference proteome</keyword>
<dbReference type="Gene3D" id="2.40.10.480">
    <property type="match status" value="1"/>
</dbReference>
<gene>
    <name evidence="3" type="ORF">QJ522_00305</name>
</gene>
<dbReference type="InterPro" id="IPR015943">
    <property type="entry name" value="WD40/YVTN_repeat-like_dom_sf"/>
</dbReference>
<evidence type="ECO:0000313" key="3">
    <source>
        <dbReference type="EMBL" id="MDI6447468.1"/>
    </source>
</evidence>
<dbReference type="SUPFAM" id="SSF50998">
    <property type="entry name" value="Quinoprotein alcohol dehydrogenase-like"/>
    <property type="match status" value="1"/>
</dbReference>
<name>A0AAW6TVL1_9BACT</name>
<organism evidence="3 4">
    <name type="scientific">Anaerobaca lacustris</name>
    <dbReference type="NCBI Taxonomy" id="3044600"/>
    <lineage>
        <taxon>Bacteria</taxon>
        <taxon>Pseudomonadati</taxon>
        <taxon>Planctomycetota</taxon>
        <taxon>Phycisphaerae</taxon>
        <taxon>Sedimentisphaerales</taxon>
        <taxon>Anaerobacaceae</taxon>
        <taxon>Anaerobaca</taxon>
    </lineage>
</organism>
<feature type="transmembrane region" description="Helical" evidence="1">
    <location>
        <begin position="6"/>
        <end position="25"/>
    </location>
</feature>
<sequence length="410" mass="43709">MAKRTAIWLVFVGVLVVAVAVFFALRARDHRVGGPLPSESAVEAFRAVVRDDGTAWAMFGGGQGLLGRAATQLPDSLMLLWRFKTGGEVKSSAAIVEGRTFIGSSDGNVYALDLHTGDKLWSFATGDAVESSPLWIDGVVFVGSSDGFLYALEAETGLLKWKYETRGDILSAPNWTRSPDGQDIWILVGSYDNRLHCVDAESGQAVWTYETDNYVNGSPAVADGKAVFGGCDAMIHAVSLADGTRLAGIDSGSYIAGSAAFLDGQVYVGNYKNVFLRADVDQGEIAWTHTESKAPIFSSPAITEDKVIFGSRDDLVYALRRDNGQQLWTFKTLGEVDSSPAVSGDKVIVGSGDGRLYMLRLADGKEVWAYEIGHPIASSPAVAQGVVVIGCDDGTVYAFGGRTPVGEIEP</sequence>
<feature type="domain" description="Pyrrolo-quinoline quinone repeat" evidence="2">
    <location>
        <begin position="79"/>
        <end position="168"/>
    </location>
</feature>